<evidence type="ECO:0000256" key="1">
    <source>
        <dbReference type="ARBA" id="ARBA00022737"/>
    </source>
</evidence>
<feature type="transmembrane region" description="Helical" evidence="3">
    <location>
        <begin position="20"/>
        <end position="38"/>
    </location>
</feature>
<comment type="caution">
    <text evidence="4">The sequence shown here is derived from an EMBL/GenBank/DDBJ whole genome shotgun (WGS) entry which is preliminary data.</text>
</comment>
<evidence type="ECO:0000256" key="3">
    <source>
        <dbReference type="SAM" id="Phobius"/>
    </source>
</evidence>
<keyword evidence="3" id="KW-0472">Membrane</keyword>
<evidence type="ECO:0000256" key="2">
    <source>
        <dbReference type="ARBA" id="ARBA00022803"/>
    </source>
</evidence>
<proteinExistence type="predicted"/>
<keyword evidence="1" id="KW-0677">Repeat</keyword>
<gene>
    <name evidence="4" type="ORF">C7379_10971</name>
</gene>
<dbReference type="PANTHER" id="PTHR44858:SF1">
    <property type="entry name" value="UDP-N-ACETYLGLUCOSAMINE--PEPTIDE N-ACETYLGLUCOSAMINYLTRANSFERASE SPINDLY-RELATED"/>
    <property type="match status" value="1"/>
</dbReference>
<keyword evidence="2" id="KW-0802">TPR repeat</keyword>
<keyword evidence="3" id="KW-0812">Transmembrane</keyword>
<dbReference type="InterPro" id="IPR050498">
    <property type="entry name" value="Ycf3"/>
</dbReference>
<protein>
    <submittedName>
        <fullName evidence="4">Uncharacterized protein</fullName>
    </submittedName>
</protein>
<dbReference type="EMBL" id="QENY01000009">
    <property type="protein sequence ID" value="PVX53731.1"/>
    <property type="molecule type" value="Genomic_DNA"/>
</dbReference>
<evidence type="ECO:0000313" key="4">
    <source>
        <dbReference type="EMBL" id="PVX53731.1"/>
    </source>
</evidence>
<keyword evidence="5" id="KW-1185">Reference proteome</keyword>
<dbReference type="InterPro" id="IPR011990">
    <property type="entry name" value="TPR-like_helical_dom_sf"/>
</dbReference>
<dbReference type="Proteomes" id="UP000245870">
    <property type="component" value="Unassembled WGS sequence"/>
</dbReference>
<dbReference type="SUPFAM" id="SSF48452">
    <property type="entry name" value="TPR-like"/>
    <property type="match status" value="1"/>
</dbReference>
<keyword evidence="3" id="KW-1133">Transmembrane helix</keyword>
<organism evidence="4 5">
    <name type="scientific">Hallella colorans</name>
    <dbReference type="NCBI Taxonomy" id="1703337"/>
    <lineage>
        <taxon>Bacteria</taxon>
        <taxon>Pseudomonadati</taxon>
        <taxon>Bacteroidota</taxon>
        <taxon>Bacteroidia</taxon>
        <taxon>Bacteroidales</taxon>
        <taxon>Prevotellaceae</taxon>
        <taxon>Hallella</taxon>
    </lineage>
</organism>
<dbReference type="PANTHER" id="PTHR44858">
    <property type="entry name" value="TETRATRICOPEPTIDE REPEAT PROTEIN 6"/>
    <property type="match status" value="1"/>
</dbReference>
<dbReference type="AlphaFoldDB" id="A0A2U0U7V9"/>
<reference evidence="4 5" key="1">
    <citation type="submission" date="2018-05" db="EMBL/GenBank/DDBJ databases">
        <title>Genomic Encyclopedia of Type Strains, Phase IV (KMG-IV): sequencing the most valuable type-strain genomes for metagenomic binning, comparative biology and taxonomic classification.</title>
        <authorList>
            <person name="Goeker M."/>
        </authorList>
    </citation>
    <scope>NUCLEOTIDE SEQUENCE [LARGE SCALE GENOMIC DNA]</scope>
    <source>
        <strain evidence="4 5">DSM 100333</strain>
    </source>
</reference>
<name>A0A2U0U7V9_9BACT</name>
<sequence length="246" mass="28385">MQKAKSKGERRGCTEIVMRLIKIIFYLSFALCQTLPVWSQNDKSALRDSLTAATEALAYHPDSVDLRLRKAGWNVRLEQWQYALDEYSYVLKQEPNNIAALFYRAYVNERLYRYRFARLDYEHLLRIVPGHFEGALGLALLNQKDKHYTEALDGINQLVNAYPKSAIAWAARAGMEEEQGMLELSEYDYTQAIELAPNNTDYLLSRADIRIRLGQLGKARQDLEALVKLGMPRAALGKWFDKCKRE</sequence>
<dbReference type="Gene3D" id="1.25.40.10">
    <property type="entry name" value="Tetratricopeptide repeat domain"/>
    <property type="match status" value="2"/>
</dbReference>
<accession>A0A2U0U7V9</accession>
<dbReference type="SMART" id="SM00028">
    <property type="entry name" value="TPR"/>
    <property type="match status" value="3"/>
</dbReference>
<dbReference type="Pfam" id="PF13431">
    <property type="entry name" value="TPR_17"/>
    <property type="match status" value="1"/>
</dbReference>
<dbReference type="InterPro" id="IPR019734">
    <property type="entry name" value="TPR_rpt"/>
</dbReference>
<evidence type="ECO:0000313" key="5">
    <source>
        <dbReference type="Proteomes" id="UP000245870"/>
    </source>
</evidence>